<dbReference type="InterPro" id="IPR006860">
    <property type="entry name" value="FecR"/>
</dbReference>
<gene>
    <name evidence="2" type="ORF">EAH76_03110</name>
</gene>
<sequence length="353" mass="38283">MAMTPAALDWDDVAGLSPIEAAALFVERSQRDEAPIEDALLDRWLSASEENRRAWSSVRDAWDFSDAIGDDSAFASMRAAALRARPERHRPAWIPYAAAASLLACVGSFTLIELRRGSSSDPSSVVAQLDTGSTARFGRPDFSTGQGQTTRYALPDGSRVTLSPDSAVDIAYSDGKRLARLVKGRAAFDVHHDQRSPFRVAIGDRVVSDVGTYFITSLDGSQVRVALIRGSVAIARGNDPRRFPASGAVFLKPGQEFVANAGETGRVQASTTPGSRPMMVTFENERLVDAVARMNLYSDDKMIVSDPKVASLRISGSFKTGDSATFARTLSELFPVRIERFAPHTLRIVRSGR</sequence>
<dbReference type="Pfam" id="PF04773">
    <property type="entry name" value="FecR"/>
    <property type="match status" value="1"/>
</dbReference>
<protein>
    <recommendedName>
        <fullName evidence="1">FecR protein domain-containing protein</fullName>
    </recommendedName>
</protein>
<keyword evidence="3" id="KW-1185">Reference proteome</keyword>
<feature type="domain" description="FecR protein" evidence="1">
    <location>
        <begin position="142"/>
        <end position="232"/>
    </location>
</feature>
<evidence type="ECO:0000313" key="2">
    <source>
        <dbReference type="EMBL" id="TPG56537.1"/>
    </source>
</evidence>
<evidence type="ECO:0000259" key="1">
    <source>
        <dbReference type="Pfam" id="PF04773"/>
    </source>
</evidence>
<dbReference type="PIRSF" id="PIRSF018266">
    <property type="entry name" value="FecR"/>
    <property type="match status" value="1"/>
</dbReference>
<dbReference type="InterPro" id="IPR012373">
    <property type="entry name" value="Ferrdict_sens_TM"/>
</dbReference>
<dbReference type="EMBL" id="RCZC01000001">
    <property type="protein sequence ID" value="TPG56537.1"/>
    <property type="molecule type" value="Genomic_DNA"/>
</dbReference>
<name>A0A502G3J7_9SPHN</name>
<accession>A0A502G3J7</accession>
<proteinExistence type="predicted"/>
<dbReference type="Gene3D" id="2.60.120.1440">
    <property type="match status" value="1"/>
</dbReference>
<dbReference type="PANTHER" id="PTHR30273:SF2">
    <property type="entry name" value="PROTEIN FECR"/>
    <property type="match status" value="1"/>
</dbReference>
<dbReference type="Proteomes" id="UP000319931">
    <property type="component" value="Unassembled WGS sequence"/>
</dbReference>
<dbReference type="GO" id="GO:0016989">
    <property type="term" value="F:sigma factor antagonist activity"/>
    <property type="evidence" value="ECO:0007669"/>
    <property type="project" value="TreeGrafter"/>
</dbReference>
<organism evidence="2 3">
    <name type="scientific">Sphingomonas glacialis</name>
    <dbReference type="NCBI Taxonomy" id="658225"/>
    <lineage>
        <taxon>Bacteria</taxon>
        <taxon>Pseudomonadati</taxon>
        <taxon>Pseudomonadota</taxon>
        <taxon>Alphaproteobacteria</taxon>
        <taxon>Sphingomonadales</taxon>
        <taxon>Sphingomonadaceae</taxon>
        <taxon>Sphingomonas</taxon>
    </lineage>
</organism>
<dbReference type="PANTHER" id="PTHR30273">
    <property type="entry name" value="PERIPLASMIC SIGNAL SENSOR AND SIGMA FACTOR ACTIVATOR FECR-RELATED"/>
    <property type="match status" value="1"/>
</dbReference>
<dbReference type="OrthoDB" id="9798846at2"/>
<comment type="caution">
    <text evidence="2">The sequence shown here is derived from an EMBL/GenBank/DDBJ whole genome shotgun (WGS) entry which is preliminary data.</text>
</comment>
<dbReference type="AlphaFoldDB" id="A0A502G3J7"/>
<evidence type="ECO:0000313" key="3">
    <source>
        <dbReference type="Proteomes" id="UP000319931"/>
    </source>
</evidence>
<reference evidence="2 3" key="1">
    <citation type="journal article" date="2019" name="Environ. Microbiol.">
        <title>Species interactions and distinct microbial communities in high Arctic permafrost affected cryosols are associated with the CH4 and CO2 gas fluxes.</title>
        <authorList>
            <person name="Altshuler I."/>
            <person name="Hamel J."/>
            <person name="Turney S."/>
            <person name="Magnuson E."/>
            <person name="Levesque R."/>
            <person name="Greer C."/>
            <person name="Whyte L.G."/>
        </authorList>
    </citation>
    <scope>NUCLEOTIDE SEQUENCE [LARGE SCALE GENOMIC DNA]</scope>
    <source>
        <strain evidence="2 3">E6.1</strain>
    </source>
</reference>